<protein>
    <submittedName>
        <fullName evidence="2">Uncharacterized protein</fullName>
    </submittedName>
</protein>
<gene>
    <name evidence="2" type="ORF">GCM10011514_29260</name>
</gene>
<sequence>MRTLFTNTLIGIIAIFIITYYSFNSDGGDIIYIFLSIMFFGVHSLFFVLFKSIKNKKWAFVGVLICVIISFIVFYYINEKKKHRETNVTSVVLSLEI</sequence>
<feature type="transmembrane region" description="Helical" evidence="1">
    <location>
        <begin position="6"/>
        <end position="23"/>
    </location>
</feature>
<evidence type="ECO:0000256" key="1">
    <source>
        <dbReference type="SAM" id="Phobius"/>
    </source>
</evidence>
<dbReference type="EMBL" id="BMKK01000005">
    <property type="protein sequence ID" value="GGD63411.1"/>
    <property type="molecule type" value="Genomic_DNA"/>
</dbReference>
<feature type="transmembrane region" description="Helical" evidence="1">
    <location>
        <begin position="58"/>
        <end position="77"/>
    </location>
</feature>
<evidence type="ECO:0000313" key="2">
    <source>
        <dbReference type="EMBL" id="GGD63411.1"/>
    </source>
</evidence>
<name>A0A917DS26_9BACT</name>
<dbReference type="RefSeq" id="WP_188766848.1">
    <property type="nucleotide sequence ID" value="NZ_BMKK01000005.1"/>
</dbReference>
<proteinExistence type="predicted"/>
<reference evidence="2" key="2">
    <citation type="submission" date="2020-09" db="EMBL/GenBank/DDBJ databases">
        <authorList>
            <person name="Sun Q."/>
            <person name="Zhou Y."/>
        </authorList>
    </citation>
    <scope>NUCLEOTIDE SEQUENCE</scope>
    <source>
        <strain evidence="2">CGMCC 1.15958</strain>
    </source>
</reference>
<feature type="transmembrane region" description="Helical" evidence="1">
    <location>
        <begin position="30"/>
        <end position="52"/>
    </location>
</feature>
<organism evidence="2 3">
    <name type="scientific">Emticicia aquatilis</name>
    <dbReference type="NCBI Taxonomy" id="1537369"/>
    <lineage>
        <taxon>Bacteria</taxon>
        <taxon>Pseudomonadati</taxon>
        <taxon>Bacteroidota</taxon>
        <taxon>Cytophagia</taxon>
        <taxon>Cytophagales</taxon>
        <taxon>Leadbetterellaceae</taxon>
        <taxon>Emticicia</taxon>
    </lineage>
</organism>
<reference evidence="2" key="1">
    <citation type="journal article" date="2014" name="Int. J. Syst. Evol. Microbiol.">
        <title>Complete genome sequence of Corynebacterium casei LMG S-19264T (=DSM 44701T), isolated from a smear-ripened cheese.</title>
        <authorList>
            <consortium name="US DOE Joint Genome Institute (JGI-PGF)"/>
            <person name="Walter F."/>
            <person name="Albersmeier A."/>
            <person name="Kalinowski J."/>
            <person name="Ruckert C."/>
        </authorList>
    </citation>
    <scope>NUCLEOTIDE SEQUENCE</scope>
    <source>
        <strain evidence="2">CGMCC 1.15958</strain>
    </source>
</reference>
<keyword evidence="3" id="KW-1185">Reference proteome</keyword>
<dbReference type="AlphaFoldDB" id="A0A917DS26"/>
<accession>A0A917DS26</accession>
<keyword evidence="1" id="KW-0472">Membrane</keyword>
<keyword evidence="1" id="KW-0812">Transmembrane</keyword>
<dbReference type="Proteomes" id="UP000609064">
    <property type="component" value="Unassembled WGS sequence"/>
</dbReference>
<evidence type="ECO:0000313" key="3">
    <source>
        <dbReference type="Proteomes" id="UP000609064"/>
    </source>
</evidence>
<comment type="caution">
    <text evidence="2">The sequence shown here is derived from an EMBL/GenBank/DDBJ whole genome shotgun (WGS) entry which is preliminary data.</text>
</comment>
<keyword evidence="1" id="KW-1133">Transmembrane helix</keyword>